<keyword evidence="2" id="KW-0378">Hydrolase</keyword>
<dbReference type="Proteomes" id="UP000094969">
    <property type="component" value="Chromosome"/>
</dbReference>
<sequence>MSALIVKACGPATSIQDRGRFGYQRFGVSPAGAMDRFHLAAANLFVAAEAGAAALELGPGGARLTAEGDITVALAGPACTLEVDGRQVAPFTAVRVADGGTVVARPAPGAAYAYLGVEGGIATAPDMGSRSMHRRSGIGGEPLAVGARIPATPGGREAVLLCLPELPRGETGPIRILPGPQDDHFGAEALAILTSAGYRLSGQADRMGVRLDGPTLPHRGGYNIVSDGIVDGSIQVPGDGRPIVLLRDRQTTGGYPKIATIISADIGRFAQIPPGEPVRFEIVTFEQAIEAARRLQAMIEGLASALVPLAAPLTSERLLGLNLIGGVTSATEAIGV</sequence>
<name>A0A1D7U3R4_9HYPH</name>
<dbReference type="PANTHER" id="PTHR43309:SF5">
    <property type="entry name" value="5-OXOPROLINASE SUBUNIT C"/>
    <property type="match status" value="1"/>
</dbReference>
<dbReference type="Pfam" id="PF02626">
    <property type="entry name" value="CT_A_B"/>
    <property type="match status" value="1"/>
</dbReference>
<feature type="domain" description="Carboxyltransferase" evidence="4">
    <location>
        <begin position="25"/>
        <end position="298"/>
    </location>
</feature>
<protein>
    <recommendedName>
        <fullName evidence="4">Carboxyltransferase domain-containing protein</fullName>
    </recommendedName>
</protein>
<dbReference type="Gene3D" id="2.40.100.10">
    <property type="entry name" value="Cyclophilin-like"/>
    <property type="match status" value="1"/>
</dbReference>
<dbReference type="EMBL" id="CP017147">
    <property type="protein sequence ID" value="AOO82019.1"/>
    <property type="molecule type" value="Genomic_DNA"/>
</dbReference>
<dbReference type="KEGG" id="bvv:BHK69_17605"/>
<evidence type="ECO:0000313" key="6">
    <source>
        <dbReference type="Proteomes" id="UP000094969"/>
    </source>
</evidence>
<dbReference type="GO" id="GO:0016787">
    <property type="term" value="F:hydrolase activity"/>
    <property type="evidence" value="ECO:0007669"/>
    <property type="project" value="UniProtKB-KW"/>
</dbReference>
<dbReference type="InterPro" id="IPR003778">
    <property type="entry name" value="CT_A_B"/>
</dbReference>
<keyword evidence="1" id="KW-0547">Nucleotide-binding</keyword>
<keyword evidence="3" id="KW-0067">ATP-binding</keyword>
<evidence type="ECO:0000256" key="3">
    <source>
        <dbReference type="ARBA" id="ARBA00022840"/>
    </source>
</evidence>
<accession>A0A1D7U3R4</accession>
<dbReference type="InterPro" id="IPR052708">
    <property type="entry name" value="PxpC"/>
</dbReference>
<organism evidence="5 6">
    <name type="scientific">Bosea vaviloviae</name>
    <dbReference type="NCBI Taxonomy" id="1526658"/>
    <lineage>
        <taxon>Bacteria</taxon>
        <taxon>Pseudomonadati</taxon>
        <taxon>Pseudomonadota</taxon>
        <taxon>Alphaproteobacteria</taxon>
        <taxon>Hyphomicrobiales</taxon>
        <taxon>Boseaceae</taxon>
        <taxon>Bosea</taxon>
    </lineage>
</organism>
<dbReference type="InterPro" id="IPR029000">
    <property type="entry name" value="Cyclophilin-like_dom_sf"/>
</dbReference>
<dbReference type="OrthoDB" id="9768696at2"/>
<evidence type="ECO:0000259" key="4">
    <source>
        <dbReference type="SMART" id="SM00797"/>
    </source>
</evidence>
<dbReference type="RefSeq" id="WP_069691229.1">
    <property type="nucleotide sequence ID" value="NZ_CP017147.1"/>
</dbReference>
<dbReference type="GO" id="GO:0005524">
    <property type="term" value="F:ATP binding"/>
    <property type="evidence" value="ECO:0007669"/>
    <property type="project" value="UniProtKB-KW"/>
</dbReference>
<proteinExistence type="predicted"/>
<evidence type="ECO:0000313" key="5">
    <source>
        <dbReference type="EMBL" id="AOO82019.1"/>
    </source>
</evidence>
<dbReference type="STRING" id="1526658.BHK69_17605"/>
<evidence type="ECO:0000256" key="2">
    <source>
        <dbReference type="ARBA" id="ARBA00022801"/>
    </source>
</evidence>
<dbReference type="SUPFAM" id="SSF50891">
    <property type="entry name" value="Cyclophilin-like"/>
    <property type="match status" value="1"/>
</dbReference>
<gene>
    <name evidence="5" type="ORF">BHK69_17605</name>
</gene>
<reference evidence="5 6" key="1">
    <citation type="journal article" date="2015" name="Antonie Van Leeuwenhoek">
        <title>Bosea vaviloviae sp. nov., a new species of slow-growing rhizobia isolated from nodules of the relict species Vavilovia formosa (Stev.) Fed.</title>
        <authorList>
            <person name="Safronova V.I."/>
            <person name="Kuznetsova I.G."/>
            <person name="Sazanova A.L."/>
            <person name="Kimeklis A.K."/>
            <person name="Belimov A.A."/>
            <person name="Andronov E.E."/>
            <person name="Pinaev A.G."/>
            <person name="Chizhevskaya E.P."/>
            <person name="Pukhaev A.R."/>
            <person name="Popov K.P."/>
            <person name="Willems A."/>
            <person name="Tikhonovich I.A."/>
        </authorList>
    </citation>
    <scope>NUCLEOTIDE SEQUENCE [LARGE SCALE GENOMIC DNA]</scope>
    <source>
        <strain evidence="5 6">Vaf18</strain>
    </source>
</reference>
<dbReference type="SMART" id="SM00797">
    <property type="entry name" value="AHS2"/>
    <property type="match status" value="1"/>
</dbReference>
<keyword evidence="6" id="KW-1185">Reference proteome</keyword>
<dbReference type="AlphaFoldDB" id="A0A1D7U3R4"/>
<dbReference type="PANTHER" id="PTHR43309">
    <property type="entry name" value="5-OXOPROLINASE SUBUNIT C"/>
    <property type="match status" value="1"/>
</dbReference>
<evidence type="ECO:0000256" key="1">
    <source>
        <dbReference type="ARBA" id="ARBA00022741"/>
    </source>
</evidence>